<gene>
    <name evidence="2" type="ORF">M404DRAFT_139430</name>
</gene>
<dbReference type="GO" id="GO:0003735">
    <property type="term" value="F:structural constituent of ribosome"/>
    <property type="evidence" value="ECO:0007669"/>
    <property type="project" value="TreeGrafter"/>
</dbReference>
<feature type="region of interest" description="Disordered" evidence="1">
    <location>
        <begin position="13"/>
        <end position="105"/>
    </location>
</feature>
<dbReference type="HOGENOM" id="CLU_100683_0_0_1"/>
<dbReference type="AlphaFoldDB" id="A0A0C3PE12"/>
<feature type="compositionally biased region" description="Polar residues" evidence="1">
    <location>
        <begin position="34"/>
        <end position="51"/>
    </location>
</feature>
<dbReference type="EMBL" id="KN831964">
    <property type="protein sequence ID" value="KIO06059.1"/>
    <property type="molecule type" value="Genomic_DNA"/>
</dbReference>
<dbReference type="InParanoid" id="A0A0C3PE12"/>
<dbReference type="InterPro" id="IPR024388">
    <property type="entry name" value="Ribosomal_mL58"/>
</dbReference>
<evidence type="ECO:0000313" key="3">
    <source>
        <dbReference type="Proteomes" id="UP000054217"/>
    </source>
</evidence>
<dbReference type="OrthoDB" id="6021263at2759"/>
<accession>A0A0C3PE12</accession>
<name>A0A0C3PE12_PISTI</name>
<protein>
    <submittedName>
        <fullName evidence="2">Uncharacterized protein</fullName>
    </submittedName>
</protein>
<evidence type="ECO:0000313" key="2">
    <source>
        <dbReference type="EMBL" id="KIO06059.1"/>
    </source>
</evidence>
<keyword evidence="3" id="KW-1185">Reference proteome</keyword>
<organism evidence="2 3">
    <name type="scientific">Pisolithus tinctorius Marx 270</name>
    <dbReference type="NCBI Taxonomy" id="870435"/>
    <lineage>
        <taxon>Eukaryota</taxon>
        <taxon>Fungi</taxon>
        <taxon>Dikarya</taxon>
        <taxon>Basidiomycota</taxon>
        <taxon>Agaricomycotina</taxon>
        <taxon>Agaricomycetes</taxon>
        <taxon>Agaricomycetidae</taxon>
        <taxon>Boletales</taxon>
        <taxon>Sclerodermatineae</taxon>
        <taxon>Pisolithaceae</taxon>
        <taxon>Pisolithus</taxon>
    </lineage>
</organism>
<sequence>MFRPRLPFALSSRCRTYATRRPEKPPARFPDPLKNTSNAVVTTLQDDNNLTFIYRPPPSVPSPHSTTLDPASPLLKPRTPSNGGDSGPLPPLLRPSSYKPEPERVSREVIEKIRALRLSQPRTHSRTKLAKMFNCTPNFISKVAALPRPQRKQFMGELKAEHAAVRGRWGERKATVVAIRQKRREFW</sequence>
<dbReference type="Pfam" id="PF12824">
    <property type="entry name" value="MRP-L20"/>
    <property type="match status" value="1"/>
</dbReference>
<dbReference type="PANTHER" id="PTHR28266">
    <property type="entry name" value="54S RIBOSOMAL PROTEIN L20, MITOCHONDRIAL"/>
    <property type="match status" value="1"/>
</dbReference>
<dbReference type="STRING" id="870435.A0A0C3PE12"/>
<evidence type="ECO:0000256" key="1">
    <source>
        <dbReference type="SAM" id="MobiDB-lite"/>
    </source>
</evidence>
<proteinExistence type="predicted"/>
<dbReference type="GO" id="GO:0005762">
    <property type="term" value="C:mitochondrial large ribosomal subunit"/>
    <property type="evidence" value="ECO:0007669"/>
    <property type="project" value="TreeGrafter"/>
</dbReference>
<reference evidence="2 3" key="1">
    <citation type="submission" date="2014-04" db="EMBL/GenBank/DDBJ databases">
        <authorList>
            <consortium name="DOE Joint Genome Institute"/>
            <person name="Kuo A."/>
            <person name="Kohler A."/>
            <person name="Costa M.D."/>
            <person name="Nagy L.G."/>
            <person name="Floudas D."/>
            <person name="Copeland A."/>
            <person name="Barry K.W."/>
            <person name="Cichocki N."/>
            <person name="Veneault-Fourrey C."/>
            <person name="LaButti K."/>
            <person name="Lindquist E.A."/>
            <person name="Lipzen A."/>
            <person name="Lundell T."/>
            <person name="Morin E."/>
            <person name="Murat C."/>
            <person name="Sun H."/>
            <person name="Tunlid A."/>
            <person name="Henrissat B."/>
            <person name="Grigoriev I.V."/>
            <person name="Hibbett D.S."/>
            <person name="Martin F."/>
            <person name="Nordberg H.P."/>
            <person name="Cantor M.N."/>
            <person name="Hua S.X."/>
        </authorList>
    </citation>
    <scope>NUCLEOTIDE SEQUENCE [LARGE SCALE GENOMIC DNA]</scope>
    <source>
        <strain evidence="2 3">Marx 270</strain>
    </source>
</reference>
<dbReference type="PANTHER" id="PTHR28266:SF1">
    <property type="entry name" value="LARGE RIBOSOMAL SUBUNIT PROTEIN ML58"/>
    <property type="match status" value="1"/>
</dbReference>
<reference evidence="3" key="2">
    <citation type="submission" date="2015-01" db="EMBL/GenBank/DDBJ databases">
        <title>Evolutionary Origins and Diversification of the Mycorrhizal Mutualists.</title>
        <authorList>
            <consortium name="DOE Joint Genome Institute"/>
            <consortium name="Mycorrhizal Genomics Consortium"/>
            <person name="Kohler A."/>
            <person name="Kuo A."/>
            <person name="Nagy L.G."/>
            <person name="Floudas D."/>
            <person name="Copeland A."/>
            <person name="Barry K.W."/>
            <person name="Cichocki N."/>
            <person name="Veneault-Fourrey C."/>
            <person name="LaButti K."/>
            <person name="Lindquist E.A."/>
            <person name="Lipzen A."/>
            <person name="Lundell T."/>
            <person name="Morin E."/>
            <person name="Murat C."/>
            <person name="Riley R."/>
            <person name="Ohm R."/>
            <person name="Sun H."/>
            <person name="Tunlid A."/>
            <person name="Henrissat B."/>
            <person name="Grigoriev I.V."/>
            <person name="Hibbett D.S."/>
            <person name="Martin F."/>
        </authorList>
    </citation>
    <scope>NUCLEOTIDE SEQUENCE [LARGE SCALE GENOMIC DNA]</scope>
    <source>
        <strain evidence="3">Marx 270</strain>
    </source>
</reference>
<dbReference type="Proteomes" id="UP000054217">
    <property type="component" value="Unassembled WGS sequence"/>
</dbReference>